<dbReference type="GeneID" id="61297864"/>
<dbReference type="EMBL" id="FPLJ01000102">
    <property type="protein sequence ID" value="SGZ00676.1"/>
    <property type="molecule type" value="Genomic_DNA"/>
</dbReference>
<protein>
    <recommendedName>
        <fullName evidence="1">SnoaL-like domain-containing protein</fullName>
    </recommendedName>
</protein>
<feature type="domain" description="SnoaL-like" evidence="1">
    <location>
        <begin position="8"/>
        <end position="109"/>
    </location>
</feature>
<proteinExistence type="predicted"/>
<evidence type="ECO:0000313" key="2">
    <source>
        <dbReference type="EMBL" id="SGZ00676.1"/>
    </source>
</evidence>
<accession>A0ABY1HKL3</accession>
<dbReference type="InterPro" id="IPR032710">
    <property type="entry name" value="NTF2-like_dom_sf"/>
</dbReference>
<evidence type="ECO:0000313" key="3">
    <source>
        <dbReference type="Proteomes" id="UP000182660"/>
    </source>
</evidence>
<dbReference type="Pfam" id="PF12680">
    <property type="entry name" value="SnoaL_2"/>
    <property type="match status" value="1"/>
</dbReference>
<dbReference type="SUPFAM" id="SSF54427">
    <property type="entry name" value="NTF2-like"/>
    <property type="match status" value="1"/>
</dbReference>
<gene>
    <name evidence="2" type="ORF">MT2528_4069</name>
</gene>
<name>A0ABY1HKL3_9GAMM</name>
<comment type="caution">
    <text evidence="2">The sequence shown here is derived from an EMBL/GenBank/DDBJ whole genome shotgun (WGS) entry which is preliminary data.</text>
</comment>
<evidence type="ECO:0000259" key="1">
    <source>
        <dbReference type="Pfam" id="PF12680"/>
    </source>
</evidence>
<organism evidence="2 3">
    <name type="scientific">Moritella viscosa</name>
    <dbReference type="NCBI Taxonomy" id="80854"/>
    <lineage>
        <taxon>Bacteria</taxon>
        <taxon>Pseudomonadati</taxon>
        <taxon>Pseudomonadota</taxon>
        <taxon>Gammaproteobacteria</taxon>
        <taxon>Alteromonadales</taxon>
        <taxon>Moritellaceae</taxon>
        <taxon>Moritella</taxon>
    </lineage>
</organism>
<dbReference type="Proteomes" id="UP000182660">
    <property type="component" value="Unassembled WGS sequence"/>
</dbReference>
<keyword evidence="3" id="KW-1185">Reference proteome</keyword>
<reference evidence="2 3" key="1">
    <citation type="submission" date="2016-11" db="EMBL/GenBank/DDBJ databases">
        <authorList>
            <person name="Klemetsen T."/>
        </authorList>
    </citation>
    <scope>NUCLEOTIDE SEQUENCE [LARGE SCALE GENOMIC DNA]</scope>
    <source>
        <strain evidence="2">MT 2528</strain>
    </source>
</reference>
<dbReference type="Gene3D" id="3.10.450.50">
    <property type="match status" value="1"/>
</dbReference>
<dbReference type="InterPro" id="IPR037401">
    <property type="entry name" value="SnoaL-like"/>
</dbReference>
<sequence length="160" mass="18836">MNENEQLIEKFYNAFKQSDYGTMHDCYHPDIEFSDPLFQLKGPKAKAMWHMLLEKGGDPNSRTFEGIQADDHNGKVHWEAKYVFSKTGRHVHNKVDAEFIFKDGKIIKHYDNFNLYKWTQMAMGPIGLVLGWTSFFQNKVRQGGQQTLNQFIEKYSEYEE</sequence>
<dbReference type="RefSeq" id="WP_075473409.1">
    <property type="nucleotide sequence ID" value="NZ_CAWQZC010000009.1"/>
</dbReference>